<dbReference type="CDD" id="cd10028">
    <property type="entry name" value="UDG-F2_TDG_MUG"/>
    <property type="match status" value="1"/>
</dbReference>
<dbReference type="PANTHER" id="PTHR12159">
    <property type="entry name" value="G/T AND G/U MISMATCH-SPECIFIC DNA GLYCOSYLASE"/>
    <property type="match status" value="1"/>
</dbReference>
<dbReference type="InterPro" id="IPR005122">
    <property type="entry name" value="Uracil-DNA_glycosylase-like"/>
</dbReference>
<dbReference type="Proteomes" id="UP000245380">
    <property type="component" value="Unassembled WGS sequence"/>
</dbReference>
<comment type="caution">
    <text evidence="5">The sequence shown here is derived from an EMBL/GenBank/DDBJ whole genome shotgun (WGS) entry which is preliminary data.</text>
</comment>
<dbReference type="OrthoDB" id="9799921at2"/>
<accession>A0A2U3D7B6</accession>
<reference evidence="5 6" key="1">
    <citation type="submission" date="2016-11" db="EMBL/GenBank/DDBJ databases">
        <title>Comparative genomics of Acidibacillus ferroxidans species.</title>
        <authorList>
            <person name="Oliveira G."/>
            <person name="Nunes G."/>
            <person name="Oliveira R."/>
            <person name="Araujo F."/>
            <person name="Salim A."/>
            <person name="Scholte L."/>
            <person name="Morais D."/>
            <person name="Nancucheo I."/>
            <person name="Johnson D.B."/>
            <person name="Grail B."/>
            <person name="Bittencourt J."/>
            <person name="Valadares R."/>
        </authorList>
    </citation>
    <scope>NUCLEOTIDE SEQUENCE [LARGE SCALE GENOMIC DNA]</scope>
    <source>
        <strain evidence="5 6">Y002</strain>
    </source>
</reference>
<gene>
    <name evidence="5" type="ORF">BM613_09895</name>
</gene>
<dbReference type="PANTHER" id="PTHR12159:SF9">
    <property type="entry name" value="G_T MISMATCH-SPECIFIC THYMINE DNA GLYCOSYLASE"/>
    <property type="match status" value="1"/>
</dbReference>
<dbReference type="RefSeq" id="WP_109431034.1">
    <property type="nucleotide sequence ID" value="NZ_MPDK01000017.1"/>
</dbReference>
<dbReference type="GO" id="GO:0004844">
    <property type="term" value="F:uracil DNA N-glycosylase activity"/>
    <property type="evidence" value="ECO:0007669"/>
    <property type="project" value="TreeGrafter"/>
</dbReference>
<evidence type="ECO:0000256" key="1">
    <source>
        <dbReference type="ARBA" id="ARBA00022763"/>
    </source>
</evidence>
<dbReference type="Pfam" id="PF03167">
    <property type="entry name" value="UDG"/>
    <property type="match status" value="1"/>
</dbReference>
<protein>
    <recommendedName>
        <fullName evidence="4">Uracil-DNA glycosylase-like domain-containing protein</fullName>
    </recommendedName>
</protein>
<evidence type="ECO:0000256" key="3">
    <source>
        <dbReference type="ARBA" id="ARBA00023204"/>
    </source>
</evidence>
<proteinExistence type="predicted"/>
<keyword evidence="6" id="KW-1185">Reference proteome</keyword>
<keyword evidence="1" id="KW-0227">DNA damage</keyword>
<dbReference type="AlphaFoldDB" id="A0A2U3D7B6"/>
<dbReference type="GO" id="GO:0008263">
    <property type="term" value="F:pyrimidine-specific mismatch base pair DNA N-glycosylase activity"/>
    <property type="evidence" value="ECO:0007669"/>
    <property type="project" value="TreeGrafter"/>
</dbReference>
<dbReference type="SUPFAM" id="SSF52141">
    <property type="entry name" value="Uracil-DNA glycosylase-like"/>
    <property type="match status" value="1"/>
</dbReference>
<keyword evidence="2" id="KW-0378">Hydrolase</keyword>
<organism evidence="5 6">
    <name type="scientific">Sulfoacidibacillus thermotolerans</name>
    <name type="common">Acidibacillus sulfuroxidans</name>
    <dbReference type="NCBI Taxonomy" id="1765684"/>
    <lineage>
        <taxon>Bacteria</taxon>
        <taxon>Bacillati</taxon>
        <taxon>Bacillota</taxon>
        <taxon>Bacilli</taxon>
        <taxon>Bacillales</taxon>
        <taxon>Alicyclobacillaceae</taxon>
        <taxon>Sulfoacidibacillus</taxon>
    </lineage>
</organism>
<dbReference type="GO" id="GO:0006285">
    <property type="term" value="P:base-excision repair, AP site formation"/>
    <property type="evidence" value="ECO:0007669"/>
    <property type="project" value="InterPro"/>
</dbReference>
<feature type="domain" description="Uracil-DNA glycosylase-like" evidence="4">
    <location>
        <begin position="8"/>
        <end position="153"/>
    </location>
</feature>
<dbReference type="EMBL" id="MPDK01000017">
    <property type="protein sequence ID" value="PWI57172.1"/>
    <property type="molecule type" value="Genomic_DNA"/>
</dbReference>
<dbReference type="InterPro" id="IPR036895">
    <property type="entry name" value="Uracil-DNA_glycosylase-like_sf"/>
</dbReference>
<name>A0A2U3D7B6_SULT2</name>
<keyword evidence="3" id="KW-0234">DNA repair</keyword>
<evidence type="ECO:0000259" key="4">
    <source>
        <dbReference type="Pfam" id="PF03167"/>
    </source>
</evidence>
<dbReference type="InterPro" id="IPR015637">
    <property type="entry name" value="MUG/TDG"/>
</dbReference>
<evidence type="ECO:0000256" key="2">
    <source>
        <dbReference type="ARBA" id="ARBA00022801"/>
    </source>
</evidence>
<evidence type="ECO:0000313" key="6">
    <source>
        <dbReference type="Proteomes" id="UP000245380"/>
    </source>
</evidence>
<evidence type="ECO:0000313" key="5">
    <source>
        <dbReference type="EMBL" id="PWI57172.1"/>
    </source>
</evidence>
<dbReference type="Gene3D" id="3.40.470.10">
    <property type="entry name" value="Uracil-DNA glycosylase-like domain"/>
    <property type="match status" value="1"/>
</dbReference>
<sequence length="175" mass="20047">MITEKLKANLLILFIGFNPSLRSYERGFNYAGRSNRFYKILYLSGLTDRLFTPEESPLLLDEYQYGFTNLVSRPTARADEVTKAEYRAGAQELYRKLTEFRPTIACYVGKGVYLSFANKHSHKGFGFTEKSLTPYSLDFVAPATSGLVRMKLEEQVSIYRGLAEKVQHLRILHAK</sequence>